<dbReference type="AlphaFoldDB" id="A0A5B8W847"/>
<sequence>MHTEVLNISKNDCNVCQVETCLTFDPFVAHLQERVKTEKTLKSEFYKYVLNKFETDLCIDLEVNPDYAEMYRGTLELIYSILTPPILNEKEFFWALSTPVPEKIFFSTEAFFEFHSSHHSGLYAVNMPDQDLFAQRQKRFIYNLILERMYGFSTILRNELLYSYVDPDTKLTRYYNIFTNPQFVNVVAKGELPVLSFEAIEPYLNDFEGIDVLERILPLSNFKFEGFSVITLTDVTLPHAMESIRNELVNHSSNETEQYEHIINSLKTLSEDPAIEFGLMPFLTVNNRPIFDTDECSQSVLMSSAKKYSMAEETFVAIADDYNRNPKPIFFNVINDEKTIKFPFLKVLKQSGVKSYGIFPVYYNKKNVGILEVYAYKEIAFYEKLLSKLQTAMPLIAQLLQNSIDQFNDRIERIIKDKFTSLQPSVQWKFNEVAWEYLKSGNKKRKNQEIETVVFDNVYPLFGAIDIRNSTIERNTALQDDLKGFLTLVMETLAKLKKHIHLRLIDNLVFKCDEWLQKVSGFITTNDELTLDGFVKDELNPFLEHFRQNYPDEKPVIDKYFAALSEDTGLSYANRRNLENSMQLINNSINHYLEVAQDEVQESYPCYFEKFRTDGVEYDIYIGQSIAPSRVFDLLYLKNIRLWQLRSMAEIARLTNSLTDQISHPLQTTQLIFIHSNPIQISFRNDERRFDVEGAYNIRYEVVKKRIDKVLIAGTVERLTQPGKIAMVYFNANEATEYHEYIKYLQDSHILNNDLEYLDLEELQGVTGLKALRVGVNYDFKS</sequence>
<evidence type="ECO:0000313" key="1">
    <source>
        <dbReference type="EMBL" id="QEC80094.1"/>
    </source>
</evidence>
<proteinExistence type="predicted"/>
<gene>
    <name evidence="1" type="ORF">FSB76_30610</name>
</gene>
<reference evidence="1 2" key="1">
    <citation type="journal article" date="2013" name="J. Microbiol.">
        <title>Mucilaginibacter ginsenosidivorax sp. nov., with ginsenoside converting activity isolated from sediment.</title>
        <authorList>
            <person name="Kim J.K."/>
            <person name="Choi T.E."/>
            <person name="Liu Q.M."/>
            <person name="Park H.Y."/>
            <person name="Yi T.H."/>
            <person name="Yoon M.H."/>
            <person name="Kim S.C."/>
            <person name="Im W.T."/>
        </authorList>
    </citation>
    <scope>NUCLEOTIDE SEQUENCE [LARGE SCALE GENOMIC DNA]</scope>
    <source>
        <strain evidence="1 2">KHI28</strain>
    </source>
</reference>
<accession>A0A5B8W847</accession>
<dbReference type="RefSeq" id="WP_147060321.1">
    <property type="nucleotide sequence ID" value="NZ_CP042437.1"/>
</dbReference>
<protein>
    <submittedName>
        <fullName evidence="1">GAF domain-containing protein</fullName>
    </submittedName>
</protein>
<dbReference type="KEGG" id="mgk:FSB76_30610"/>
<evidence type="ECO:0000313" key="2">
    <source>
        <dbReference type="Proteomes" id="UP000321362"/>
    </source>
</evidence>
<dbReference type="Proteomes" id="UP000321362">
    <property type="component" value="Chromosome"/>
</dbReference>
<dbReference type="EMBL" id="CP042437">
    <property type="protein sequence ID" value="QEC80094.1"/>
    <property type="molecule type" value="Genomic_DNA"/>
</dbReference>
<name>A0A5B8W847_9SPHI</name>
<keyword evidence="2" id="KW-1185">Reference proteome</keyword>
<dbReference type="OrthoDB" id="627374at2"/>
<organism evidence="1 2">
    <name type="scientific">Mucilaginibacter ginsenosidivorax</name>
    <dbReference type="NCBI Taxonomy" id="862126"/>
    <lineage>
        <taxon>Bacteria</taxon>
        <taxon>Pseudomonadati</taxon>
        <taxon>Bacteroidota</taxon>
        <taxon>Sphingobacteriia</taxon>
        <taxon>Sphingobacteriales</taxon>
        <taxon>Sphingobacteriaceae</taxon>
        <taxon>Mucilaginibacter</taxon>
    </lineage>
</organism>